<dbReference type="HAMAP" id="MF_00479">
    <property type="entry name" value="RsxG_RnfG"/>
    <property type="match status" value="1"/>
</dbReference>
<evidence type="ECO:0000256" key="8">
    <source>
        <dbReference type="SAM" id="Phobius"/>
    </source>
</evidence>
<dbReference type="GO" id="GO:0009055">
    <property type="term" value="F:electron transfer activity"/>
    <property type="evidence" value="ECO:0007669"/>
    <property type="project" value="InterPro"/>
</dbReference>
<evidence type="ECO:0000256" key="4">
    <source>
        <dbReference type="ARBA" id="ARBA00022643"/>
    </source>
</evidence>
<dbReference type="GO" id="GO:0005886">
    <property type="term" value="C:plasma membrane"/>
    <property type="evidence" value="ECO:0007669"/>
    <property type="project" value="UniProtKB-SubCell"/>
</dbReference>
<keyword evidence="6" id="KW-1003">Cell membrane</keyword>
<accession>A0A450YT50</accession>
<dbReference type="PANTHER" id="PTHR36118:SF1">
    <property type="entry name" value="ION-TRANSLOCATING OXIDOREDUCTASE COMPLEX SUBUNIT G"/>
    <property type="match status" value="1"/>
</dbReference>
<feature type="modified residue" description="FMN phosphoryl threonine" evidence="6">
    <location>
        <position position="241"/>
    </location>
</feature>
<dbReference type="GO" id="GO:0010181">
    <property type="term" value="F:FMN binding"/>
    <property type="evidence" value="ECO:0007669"/>
    <property type="project" value="InterPro"/>
</dbReference>
<evidence type="ECO:0000256" key="5">
    <source>
        <dbReference type="ARBA" id="ARBA00022982"/>
    </source>
</evidence>
<comment type="subcellular location">
    <subcellularLocation>
        <location evidence="6">Cell inner membrane</location>
        <topology evidence="6">Single-pass membrane protein</topology>
    </subcellularLocation>
</comment>
<keyword evidence="6 8" id="KW-1133">Transmembrane helix</keyword>
<feature type="domain" description="FMN-binding" evidence="9">
    <location>
        <begin position="154"/>
        <end position="258"/>
    </location>
</feature>
<evidence type="ECO:0000256" key="7">
    <source>
        <dbReference type="SAM" id="MobiDB-lite"/>
    </source>
</evidence>
<evidence type="ECO:0000256" key="2">
    <source>
        <dbReference type="ARBA" id="ARBA00022553"/>
    </source>
</evidence>
<dbReference type="GO" id="GO:0022900">
    <property type="term" value="P:electron transport chain"/>
    <property type="evidence" value="ECO:0007669"/>
    <property type="project" value="UniProtKB-UniRule"/>
</dbReference>
<sequence>MNEEVQSKEKKLPDEKVRFGGQEEQEIDQAQERIGDEVPVMAQVMPPTMPMIIVLGLIAMLSGVLVVLVYEYTSPIIVEKERQALEAAVFQVVPGVDLKTARQVAFFIDTEGKLIDYNRETEAKAKKDRKEPFYAVYSSSSALLGIAMQGAAQGYQDVVRILFGYHVDKQQIVGMTVLKSVDTPGLGDKKTVEKNGKFMSNFNALDVSLTEDKSTIVHPIETVKHGSKTEDWQVDAMSGATITSRAIAKGINKTVDELLPLLVKHLVIIRSAGMQVRSGETAQIEVEVKN</sequence>
<comment type="cofactor">
    <cofactor evidence="6">
        <name>FMN</name>
        <dbReference type="ChEBI" id="CHEBI:58210"/>
    </cofactor>
</comment>
<keyword evidence="3 6" id="KW-0285">Flavoprotein</keyword>
<dbReference type="EC" id="7.-.-.-" evidence="6"/>
<keyword evidence="6 8" id="KW-0812">Transmembrane</keyword>
<dbReference type="InterPro" id="IPR010209">
    <property type="entry name" value="Ion_transpt_RnfG/RsxG"/>
</dbReference>
<proteinExistence type="inferred from homology"/>
<name>A0A450YT50_9GAMM</name>
<evidence type="ECO:0000256" key="1">
    <source>
        <dbReference type="ARBA" id="ARBA00022448"/>
    </source>
</evidence>
<feature type="transmembrane region" description="Helical" evidence="8">
    <location>
        <begin position="49"/>
        <end position="70"/>
    </location>
</feature>
<comment type="similarity">
    <text evidence="6">Belongs to the RnfG family.</text>
</comment>
<comment type="subunit">
    <text evidence="6">The complex is composed of six subunits: RnfA, RnfB, RnfC, RnfD, RnfE and RnfG.</text>
</comment>
<keyword evidence="5 6" id="KW-0249">Electron transport</keyword>
<comment type="function">
    <text evidence="6">Part of a membrane-bound complex that couples electron transfer with translocation of ions across the membrane.</text>
</comment>
<gene>
    <name evidence="6" type="primary">rnfG</name>
    <name evidence="10" type="ORF">BECKTC1821D_GA0114238_10216</name>
</gene>
<protein>
    <recommendedName>
        <fullName evidence="6">Ion-translocating oxidoreductase complex subunit G</fullName>
        <ecNumber evidence="6">7.-.-.-</ecNumber>
    </recommendedName>
    <alternativeName>
        <fullName evidence="6">Rnf electron transport complex subunit G</fullName>
    </alternativeName>
</protein>
<dbReference type="SMART" id="SM00900">
    <property type="entry name" value="FMN_bind"/>
    <property type="match status" value="1"/>
</dbReference>
<reference evidence="10" key="1">
    <citation type="submission" date="2019-02" db="EMBL/GenBank/DDBJ databases">
        <authorList>
            <person name="Gruber-Vodicka R. H."/>
            <person name="Seah K. B. B."/>
        </authorList>
    </citation>
    <scope>NUCLEOTIDE SEQUENCE</scope>
    <source>
        <strain evidence="10">BECK_BZ123</strain>
    </source>
</reference>
<evidence type="ECO:0000313" key="10">
    <source>
        <dbReference type="EMBL" id="VFK44734.1"/>
    </source>
</evidence>
<dbReference type="InterPro" id="IPR007329">
    <property type="entry name" value="FMN-bd"/>
</dbReference>
<evidence type="ECO:0000259" key="9">
    <source>
        <dbReference type="SMART" id="SM00900"/>
    </source>
</evidence>
<dbReference type="Pfam" id="PF04205">
    <property type="entry name" value="FMN_bind"/>
    <property type="match status" value="1"/>
</dbReference>
<feature type="compositionally biased region" description="Basic and acidic residues" evidence="7">
    <location>
        <begin position="1"/>
        <end position="18"/>
    </location>
</feature>
<keyword evidence="6" id="KW-1278">Translocase</keyword>
<keyword evidence="6 8" id="KW-0472">Membrane</keyword>
<organism evidence="10">
    <name type="scientific">Candidatus Kentrum sp. TC</name>
    <dbReference type="NCBI Taxonomy" id="2126339"/>
    <lineage>
        <taxon>Bacteria</taxon>
        <taxon>Pseudomonadati</taxon>
        <taxon>Pseudomonadota</taxon>
        <taxon>Gammaproteobacteria</taxon>
        <taxon>Candidatus Kentrum</taxon>
    </lineage>
</organism>
<keyword evidence="4 6" id="KW-0288">FMN</keyword>
<keyword evidence="2 6" id="KW-0597">Phosphoprotein</keyword>
<dbReference type="PANTHER" id="PTHR36118">
    <property type="entry name" value="ION-TRANSLOCATING OXIDOREDUCTASE COMPLEX SUBUNIT G"/>
    <property type="match status" value="1"/>
</dbReference>
<keyword evidence="6" id="KW-0997">Cell inner membrane</keyword>
<dbReference type="AlphaFoldDB" id="A0A450YT50"/>
<evidence type="ECO:0000256" key="6">
    <source>
        <dbReference type="HAMAP-Rule" id="MF_00479"/>
    </source>
</evidence>
<evidence type="ECO:0000256" key="3">
    <source>
        <dbReference type="ARBA" id="ARBA00022630"/>
    </source>
</evidence>
<dbReference type="EMBL" id="CAADFS010000021">
    <property type="protein sequence ID" value="VFK44734.1"/>
    <property type="molecule type" value="Genomic_DNA"/>
</dbReference>
<keyword evidence="1 6" id="KW-0813">Transport</keyword>
<feature type="region of interest" description="Disordered" evidence="7">
    <location>
        <begin position="1"/>
        <end position="23"/>
    </location>
</feature>